<feature type="transmembrane region" description="Helical" evidence="1">
    <location>
        <begin position="12"/>
        <end position="35"/>
    </location>
</feature>
<dbReference type="AlphaFoldDB" id="A0A1M2VJP3"/>
<name>A0A1M2VJP3_TRAPU</name>
<reference evidence="3 4" key="1">
    <citation type="submission" date="2016-10" db="EMBL/GenBank/DDBJ databases">
        <title>Genome sequence of the basidiomycete white-rot fungus Trametes pubescens.</title>
        <authorList>
            <person name="Makela M.R."/>
            <person name="Granchi Z."/>
            <person name="Peng M."/>
            <person name="De Vries R.P."/>
            <person name="Grigoriev I."/>
            <person name="Riley R."/>
            <person name="Hilden K."/>
        </authorList>
    </citation>
    <scope>NUCLEOTIDE SEQUENCE [LARGE SCALE GENOMIC DNA]</scope>
    <source>
        <strain evidence="3 4">FBCC735</strain>
    </source>
</reference>
<dbReference type="STRING" id="154538.A0A1M2VJP3"/>
<evidence type="ECO:0000313" key="4">
    <source>
        <dbReference type="Proteomes" id="UP000184267"/>
    </source>
</evidence>
<evidence type="ECO:0000259" key="2">
    <source>
        <dbReference type="Pfam" id="PF20152"/>
    </source>
</evidence>
<comment type="caution">
    <text evidence="3">The sequence shown here is derived from an EMBL/GenBank/DDBJ whole genome shotgun (WGS) entry which is preliminary data.</text>
</comment>
<keyword evidence="1" id="KW-0812">Transmembrane</keyword>
<dbReference type="Pfam" id="PF20152">
    <property type="entry name" value="DUF6534"/>
    <property type="match status" value="1"/>
</dbReference>
<gene>
    <name evidence="3" type="ORF">TRAPUB_1345</name>
</gene>
<feature type="transmembrane region" description="Helical" evidence="1">
    <location>
        <begin position="55"/>
        <end position="77"/>
    </location>
</feature>
<organism evidence="3 4">
    <name type="scientific">Trametes pubescens</name>
    <name type="common">White-rot fungus</name>
    <dbReference type="NCBI Taxonomy" id="154538"/>
    <lineage>
        <taxon>Eukaryota</taxon>
        <taxon>Fungi</taxon>
        <taxon>Dikarya</taxon>
        <taxon>Basidiomycota</taxon>
        <taxon>Agaricomycotina</taxon>
        <taxon>Agaricomycetes</taxon>
        <taxon>Polyporales</taxon>
        <taxon>Polyporaceae</taxon>
        <taxon>Trametes</taxon>
    </lineage>
</organism>
<keyword evidence="1" id="KW-1133">Transmembrane helix</keyword>
<dbReference type="EMBL" id="MNAD01001129">
    <property type="protein sequence ID" value="OJT07753.1"/>
    <property type="molecule type" value="Genomic_DNA"/>
</dbReference>
<evidence type="ECO:0000256" key="1">
    <source>
        <dbReference type="SAM" id="Phobius"/>
    </source>
</evidence>
<proteinExistence type="predicted"/>
<accession>A0A1M2VJP3</accession>
<evidence type="ECO:0000313" key="3">
    <source>
        <dbReference type="EMBL" id="OJT07753.1"/>
    </source>
</evidence>
<feature type="transmembrane region" description="Helical" evidence="1">
    <location>
        <begin position="83"/>
        <end position="102"/>
    </location>
</feature>
<dbReference type="OrthoDB" id="3214861at2759"/>
<dbReference type="Proteomes" id="UP000184267">
    <property type="component" value="Unassembled WGS sequence"/>
</dbReference>
<dbReference type="InterPro" id="IPR045339">
    <property type="entry name" value="DUF6534"/>
</dbReference>
<protein>
    <recommendedName>
        <fullName evidence="2">DUF6534 domain-containing protein</fullName>
    </recommendedName>
</protein>
<keyword evidence="4" id="KW-1185">Reference proteome</keyword>
<feature type="domain" description="DUF6534" evidence="2">
    <location>
        <begin position="20"/>
        <end position="105"/>
    </location>
</feature>
<dbReference type="OMA" id="HFVTRAD"/>
<keyword evidence="1" id="KW-0472">Membrane</keyword>
<sequence>MKAGDFDSLKVSLYLNFASAVLADAAVAVTLLCLLRGTKTGNPRRDSAVGRLILYTVNTGLLTAADAAVALLTYGIMPRNFVFFAPYMILSHFYTNALFASLNARTLGGFGEQTVSVNFSMSTVNSPPRFTGTSGGGPGSPQVSVSLLCSKSHFVTRADAAATQLGIPIQTFKEESQSDNEDMK</sequence>